<dbReference type="GO" id="GO:0005975">
    <property type="term" value="P:carbohydrate metabolic process"/>
    <property type="evidence" value="ECO:0007669"/>
    <property type="project" value="InterPro"/>
</dbReference>
<proteinExistence type="predicted"/>
<dbReference type="Gene3D" id="3.90.400.10">
    <property type="entry name" value="Oligo-1,6-glucosidase, Domain 2"/>
    <property type="match status" value="1"/>
</dbReference>
<dbReference type="Gene3D" id="3.20.20.80">
    <property type="entry name" value="Glycosidases"/>
    <property type="match status" value="1"/>
</dbReference>
<dbReference type="Proteomes" id="UP000237003">
    <property type="component" value="Unassembled WGS sequence"/>
</dbReference>
<protein>
    <submittedName>
        <fullName evidence="5">Sugar phosphorylase</fullName>
    </submittedName>
</protein>
<dbReference type="InterPro" id="IPR033746">
    <property type="entry name" value="GGa_phosphorylase"/>
</dbReference>
<feature type="binding site" evidence="3">
    <location>
        <position position="139"/>
    </location>
    <ligand>
        <name>substrate</name>
    </ligand>
</feature>
<dbReference type="GO" id="GO:0016757">
    <property type="term" value="F:glycosyltransferase activity"/>
    <property type="evidence" value="ECO:0007669"/>
    <property type="project" value="UniProtKB-KW"/>
</dbReference>
<organism evidence="5 6">
    <name type="scientific">Citrobacter amalonaticus</name>
    <dbReference type="NCBI Taxonomy" id="35703"/>
    <lineage>
        <taxon>Bacteria</taxon>
        <taxon>Pseudomonadati</taxon>
        <taxon>Pseudomonadota</taxon>
        <taxon>Gammaproteobacteria</taxon>
        <taxon>Enterobacterales</taxon>
        <taxon>Enterobacteriaceae</taxon>
        <taxon>Citrobacter</taxon>
    </lineage>
</organism>
<evidence type="ECO:0000256" key="1">
    <source>
        <dbReference type="ARBA" id="ARBA00022676"/>
    </source>
</evidence>
<dbReference type="PIRSF" id="PIRSF003059">
    <property type="entry name" value="Sucrose_phosphorylase"/>
    <property type="match status" value="1"/>
</dbReference>
<evidence type="ECO:0000259" key="4">
    <source>
        <dbReference type="SMART" id="SM00642"/>
    </source>
</evidence>
<reference evidence="5 6" key="1">
    <citation type="submission" date="2018-01" db="EMBL/GenBank/DDBJ databases">
        <title>Complete genome sequences of 14 Citrobacter spp. isolated from plant in Canada.</title>
        <authorList>
            <person name="Bhandare S.G."/>
            <person name="Colavecchio A."/>
            <person name="Jeukens J."/>
            <person name="Emond-Rheault J.-G."/>
            <person name="Freschi L."/>
            <person name="Hamel J."/>
            <person name="Kukavica-Ibrulj I."/>
            <person name="Levesque R."/>
            <person name="Goodridge L."/>
        </authorList>
    </citation>
    <scope>NUCLEOTIDE SEQUENCE [LARGE SCALE GENOMIC DNA]</scope>
    <source>
        <strain evidence="5 6">S1285</strain>
    </source>
</reference>
<evidence type="ECO:0000256" key="2">
    <source>
        <dbReference type="ARBA" id="ARBA00022679"/>
    </source>
</evidence>
<dbReference type="AlphaFoldDB" id="A0A2S4RXD5"/>
<comment type="caution">
    <text evidence="5">The sequence shown here is derived from an EMBL/GenBank/DDBJ whole genome shotgun (WGS) entry which is preliminary data.</text>
</comment>
<evidence type="ECO:0000313" key="6">
    <source>
        <dbReference type="Proteomes" id="UP000237003"/>
    </source>
</evidence>
<dbReference type="EMBL" id="PQLX01000004">
    <property type="protein sequence ID" value="POU65125.1"/>
    <property type="molecule type" value="Genomic_DNA"/>
</dbReference>
<accession>A0A2S4RXD5</accession>
<feature type="binding site" evidence="3">
    <location>
        <position position="450"/>
    </location>
    <ligand>
        <name>substrate</name>
    </ligand>
</feature>
<dbReference type="SMART" id="SM00642">
    <property type="entry name" value="Aamy"/>
    <property type="match status" value="1"/>
</dbReference>
<keyword evidence="2" id="KW-0808">Transferase</keyword>
<gene>
    <name evidence="5" type="ORF">C3430_13065</name>
</gene>
<dbReference type="PANTHER" id="PTHR38784">
    <property type="entry name" value="SUCROSE PHOSPHORYLASE"/>
    <property type="match status" value="1"/>
</dbReference>
<keyword evidence="1" id="KW-0328">Glycosyltransferase</keyword>
<feature type="binding site" evidence="3">
    <location>
        <begin position="233"/>
        <end position="235"/>
    </location>
    <ligand>
        <name>substrate</name>
    </ligand>
</feature>
<dbReference type="InterPro" id="IPR045857">
    <property type="entry name" value="O16G_dom_2"/>
</dbReference>
<dbReference type="InterPro" id="IPR016377">
    <property type="entry name" value="Sucrose_GGa_phosphorylase-rel"/>
</dbReference>
<dbReference type="Pfam" id="PF00128">
    <property type="entry name" value="Alpha-amylase"/>
    <property type="match status" value="1"/>
</dbReference>
<dbReference type="InterPro" id="IPR006047">
    <property type="entry name" value="GH13_cat_dom"/>
</dbReference>
<dbReference type="OrthoDB" id="9805159at2"/>
<evidence type="ECO:0000313" key="5">
    <source>
        <dbReference type="EMBL" id="POU65125.1"/>
    </source>
</evidence>
<sequence length="569" mass="64885">MNKLDQASLQNQILLILNAIYPEKNNTALTENILTSVRKGLPIEENRPPLKEDSIYLITYGDAFSAPNISPLAALHRFAKNYLTETVSDIHLLPMYPFSSDDGFSVIDYYQVDPASGSWSDIRALSHDFSLMFDCVINHISKHSQWFTEYLKDNPDYQRYFIEADIHADYQNAVRPRTTPLLTPFTHSDGRQVNIWTTFSDDQIDLNFKEPRVLLESINILLFYAAQGATSIRLDAIGFIWKEPGERCIHQPQVHLIIKLWRLILDTVFPGCRIITETNVPHHENIAYFGQGDEAHMVYQFPLPPLTLHAFLRGNARWLREWSRSLERESLPAGTTFFNFIASHDGIGIRPTENLLEDSERDFLVSETLRKNGRVSWKNNGDGTASPYELNINYLSALSEPNDNNEIKTAKMLAAHAILFSLKGVPALYYHSLLGSENDQDAVEQSGINRRINRQKLSLARLETELSSPENLRAKVFSALHNMLQIRKNHPAFSPWAEQKTLLLADAFFAVERCDQNSGEKITCIVNVSAEHCLLQLDIRGNCLLSHRAFNGELILAPWQTLWVKHSVR</sequence>
<name>A0A2S4RXD5_CITAM</name>
<dbReference type="RefSeq" id="WP_103778060.1">
    <property type="nucleotide sequence ID" value="NZ_PQLX01000004.1"/>
</dbReference>
<evidence type="ECO:0000256" key="3">
    <source>
        <dbReference type="PIRSR" id="PIRSR003059-2"/>
    </source>
</evidence>
<dbReference type="PANTHER" id="PTHR38784:SF1">
    <property type="entry name" value="SUCROSE PHOSPHORYLASE"/>
    <property type="match status" value="1"/>
</dbReference>
<feature type="binding site" evidence="3">
    <location>
        <position position="101"/>
    </location>
    <ligand>
        <name>substrate</name>
    </ligand>
</feature>
<feature type="binding site" evidence="3">
    <location>
        <begin position="344"/>
        <end position="345"/>
    </location>
    <ligand>
        <name>substrate</name>
    </ligand>
</feature>
<feature type="domain" description="Glycosyl hydrolase family 13 catalytic" evidence="4">
    <location>
        <begin position="72"/>
        <end position="461"/>
    </location>
</feature>
<dbReference type="SUPFAM" id="SSF51445">
    <property type="entry name" value="(Trans)glycosidases"/>
    <property type="match status" value="1"/>
</dbReference>
<dbReference type="InterPro" id="IPR017853">
    <property type="entry name" value="GH"/>
</dbReference>
<dbReference type="CDD" id="cd11356">
    <property type="entry name" value="AmyAc_Sucrose_phosphorylase-like_1"/>
    <property type="match status" value="1"/>
</dbReference>